<dbReference type="InterPro" id="IPR036366">
    <property type="entry name" value="PGBDSf"/>
</dbReference>
<evidence type="ECO:0000313" key="3">
    <source>
        <dbReference type="EMBL" id="WIM87128.1"/>
    </source>
</evidence>
<sequence length="401" mass="43544">MAMRSTRFIGDDVLNGCQSGQWVLSADDDDLAVMRVQEALTVLGYNPGKLDGVFGTNTGNAVKAFKRAQGLSPADAVVGPGTSTALDNAMYHNPPYLDPWFGEVAPWVLNQVVEPFVGFELNYLITRPLNTIRHDVGFAMLSLLRDEICLAMVSQNRTAGIPDLRVDEDSRASVANLTGSAIYVPFTGPDAITRGIIGFRDTTIMGRRFHTNKQGKKAKVTLRSALIHELTHMRNVDSGALQVTEDDGSVFLDPNVAVALSASGDMTREVYVHFIQEVVASHVEWVGQQEEAGNPFAARFLDPAALTEAVHYYFTSVDSGWFRDNGYMAACVAAGDLGIYRQAALWLRAASSLVFADNSELDAISTRLFQDAADEAERLANNPGAQHVPPDGVATLPRDYS</sequence>
<evidence type="ECO:0000313" key="4">
    <source>
        <dbReference type="Proteomes" id="UP001236585"/>
    </source>
</evidence>
<organism evidence="3 4">
    <name type="scientific">Candidatus Mycobacterium wuenschmannii</name>
    <dbReference type="NCBI Taxonomy" id="3027808"/>
    <lineage>
        <taxon>Bacteria</taxon>
        <taxon>Bacillati</taxon>
        <taxon>Actinomycetota</taxon>
        <taxon>Actinomycetes</taxon>
        <taxon>Mycobacteriales</taxon>
        <taxon>Mycobacteriaceae</taxon>
        <taxon>Mycobacterium</taxon>
    </lineage>
</organism>
<name>A0ABY8VYA6_9MYCO</name>
<evidence type="ECO:0000256" key="1">
    <source>
        <dbReference type="SAM" id="MobiDB-lite"/>
    </source>
</evidence>
<protein>
    <submittedName>
        <fullName evidence="3">Peptidoglycan-binding domain-containing protein</fullName>
    </submittedName>
</protein>
<dbReference type="InterPro" id="IPR036365">
    <property type="entry name" value="PGBD-like_sf"/>
</dbReference>
<dbReference type="Proteomes" id="UP001236585">
    <property type="component" value="Chromosome"/>
</dbReference>
<dbReference type="Gene3D" id="1.10.101.10">
    <property type="entry name" value="PGBD-like superfamily/PGBD"/>
    <property type="match status" value="1"/>
</dbReference>
<accession>A0ABY8VYA6</accession>
<feature type="region of interest" description="Disordered" evidence="1">
    <location>
        <begin position="379"/>
        <end position="401"/>
    </location>
</feature>
<keyword evidence="4" id="KW-1185">Reference proteome</keyword>
<reference evidence="3 4" key="1">
    <citation type="journal article" date="2023" name="Microbiol. Resour. Announc.">
        <title>Complete Genome Sequence of Mycobacterium wuenschmanii, a novel Nontuberculous Mycobacterium Isolated from a captive population of Amazon Milk Frogs.</title>
        <authorList>
            <person name="Hicks J."/>
            <person name="Zeineldin M."/>
            <person name="Ward H."/>
            <person name="Wuenschmann A."/>
            <person name="Camp P."/>
            <person name="Farrell D."/>
            <person name="Lehman K."/>
            <person name="Thacker T."/>
            <person name="Cuthbert E."/>
        </authorList>
    </citation>
    <scope>NUCLEOTIDE SEQUENCE [LARGE SCALE GENOMIC DNA]</scope>
    <source>
        <strain evidence="3 4">Wuenschmanii</strain>
    </source>
</reference>
<proteinExistence type="predicted"/>
<dbReference type="Pfam" id="PF01471">
    <property type="entry name" value="PG_binding_1"/>
    <property type="match status" value="1"/>
</dbReference>
<dbReference type="EMBL" id="CP126981">
    <property type="protein sequence ID" value="WIM87128.1"/>
    <property type="molecule type" value="Genomic_DNA"/>
</dbReference>
<gene>
    <name evidence="3" type="ORF">PT015_20015</name>
</gene>
<dbReference type="InterPro" id="IPR002477">
    <property type="entry name" value="Peptidoglycan-bd-like"/>
</dbReference>
<evidence type="ECO:0000259" key="2">
    <source>
        <dbReference type="Pfam" id="PF01471"/>
    </source>
</evidence>
<dbReference type="RefSeq" id="WP_285186738.1">
    <property type="nucleotide sequence ID" value="NZ_CP126981.1"/>
</dbReference>
<dbReference type="SUPFAM" id="SSF47090">
    <property type="entry name" value="PGBD-like"/>
    <property type="match status" value="1"/>
</dbReference>
<feature type="domain" description="Peptidoglycan binding-like" evidence="2">
    <location>
        <begin position="32"/>
        <end position="86"/>
    </location>
</feature>